<accession>A0A0A9ACX5</accession>
<name>A0A0A9ACX5_ARUDO</name>
<dbReference type="EMBL" id="GBRH01252963">
    <property type="protein sequence ID" value="JAD44932.1"/>
    <property type="molecule type" value="Transcribed_RNA"/>
</dbReference>
<organism evidence="1">
    <name type="scientific">Arundo donax</name>
    <name type="common">Giant reed</name>
    <name type="synonym">Donax arundinaceus</name>
    <dbReference type="NCBI Taxonomy" id="35708"/>
    <lineage>
        <taxon>Eukaryota</taxon>
        <taxon>Viridiplantae</taxon>
        <taxon>Streptophyta</taxon>
        <taxon>Embryophyta</taxon>
        <taxon>Tracheophyta</taxon>
        <taxon>Spermatophyta</taxon>
        <taxon>Magnoliopsida</taxon>
        <taxon>Liliopsida</taxon>
        <taxon>Poales</taxon>
        <taxon>Poaceae</taxon>
        <taxon>PACMAD clade</taxon>
        <taxon>Arundinoideae</taxon>
        <taxon>Arundineae</taxon>
        <taxon>Arundo</taxon>
    </lineage>
</organism>
<reference evidence="1" key="1">
    <citation type="submission" date="2014-09" db="EMBL/GenBank/DDBJ databases">
        <authorList>
            <person name="Magalhaes I.L.F."/>
            <person name="Oliveira U."/>
            <person name="Santos F.R."/>
            <person name="Vidigal T.H.D.A."/>
            <person name="Brescovit A.D."/>
            <person name="Santos A.J."/>
        </authorList>
    </citation>
    <scope>NUCLEOTIDE SEQUENCE</scope>
    <source>
        <tissue evidence="1">Shoot tissue taken approximately 20 cm above the soil surface</tissue>
    </source>
</reference>
<dbReference type="AlphaFoldDB" id="A0A0A9ACX5"/>
<sequence>MLIRGMRPEQGKVRCREIECFGWKDVKEICGGAEGRSPKGGRYARLEQQGANDIISGANDVFGSTVLG</sequence>
<proteinExistence type="predicted"/>
<reference evidence="1" key="2">
    <citation type="journal article" date="2015" name="Data Brief">
        <title>Shoot transcriptome of the giant reed, Arundo donax.</title>
        <authorList>
            <person name="Barrero R.A."/>
            <person name="Guerrero F.D."/>
            <person name="Moolhuijzen P."/>
            <person name="Goolsby J.A."/>
            <person name="Tidwell J."/>
            <person name="Bellgard S.E."/>
            <person name="Bellgard M.I."/>
        </authorList>
    </citation>
    <scope>NUCLEOTIDE SEQUENCE</scope>
    <source>
        <tissue evidence="1">Shoot tissue taken approximately 20 cm above the soil surface</tissue>
    </source>
</reference>
<protein>
    <submittedName>
        <fullName evidence="1">Uncharacterized protein</fullName>
    </submittedName>
</protein>
<evidence type="ECO:0000313" key="1">
    <source>
        <dbReference type="EMBL" id="JAD44932.1"/>
    </source>
</evidence>